<accession>A0ABU0EMJ6</accession>
<protein>
    <recommendedName>
        <fullName evidence="4">Phage major capsid protein</fullName>
    </recommendedName>
</protein>
<dbReference type="NCBIfam" id="NF033847">
    <property type="entry name" value="MCP_Sipho"/>
    <property type="match status" value="1"/>
</dbReference>
<feature type="compositionally biased region" description="Basic and acidic residues" evidence="1">
    <location>
        <begin position="80"/>
        <end position="128"/>
    </location>
</feature>
<evidence type="ECO:0000313" key="3">
    <source>
        <dbReference type="Proteomes" id="UP001229651"/>
    </source>
</evidence>
<organism evidence="2 3">
    <name type="scientific">Amycolatopsis thermophila</name>
    <dbReference type="NCBI Taxonomy" id="206084"/>
    <lineage>
        <taxon>Bacteria</taxon>
        <taxon>Bacillati</taxon>
        <taxon>Actinomycetota</taxon>
        <taxon>Actinomycetes</taxon>
        <taxon>Pseudonocardiales</taxon>
        <taxon>Pseudonocardiaceae</taxon>
        <taxon>Amycolatopsis</taxon>
    </lineage>
</organism>
<evidence type="ECO:0000313" key="2">
    <source>
        <dbReference type="EMBL" id="MDQ0376500.1"/>
    </source>
</evidence>
<feature type="region of interest" description="Disordered" evidence="1">
    <location>
        <begin position="78"/>
        <end position="169"/>
    </location>
</feature>
<evidence type="ECO:0008006" key="4">
    <source>
        <dbReference type="Google" id="ProtNLM"/>
    </source>
</evidence>
<sequence>MPDRPEIPEDITQLNREQLVELEGQLLARFNELRDAEATDEVTAEMGQIAAALPQIGERVDAIDAAAAQRAEAEAAAQAAERRRAEAAERAEREAAERAEREAAEAAQREAEETARAEAARVEAERAAAEQAAEAARQEAAAQVDTPAAPDTAGQEAGQELAMAASAGRPSVADIANRAPAPTPPATTKPRAAWYSVLTAGAEIPGTSAGATFQSGSELGEAVVRRTEAIAVHSGERQAMVARAHIDAFNEPVTRSESGSAVTTRMLEAVRDYISRDEQRDVLTAAGGWCAPSETLYDMCEPEVADQLISLPEIPITRGGIQYFKSPNISDFNSALWGFCEPELITGVTKPCAEVPCPEPEEVRACVEGACLNVGLLQAKAFPEWVERYVRGVMVAHAVRISAATIARMEALSIAVNYPDTAPMLQGSGFTATLLNTLEFQIEDLRADYFLGVGDRPVVVLPRWVRSIIRADLANRLGVDLLKVTDAYIDSLFTDRGVGRIQWVKGWQTETVGAPGTQLAWPCTVKFLLYREGTFVRGLEPIIDIETLYDSALLAQNKMTRLFTEQGFLVADLCTDSRLVTIPVCPSGATHCGNVISCFNSCATTPPDTGGTVAPEDPDNP</sequence>
<keyword evidence="3" id="KW-1185">Reference proteome</keyword>
<dbReference type="Proteomes" id="UP001229651">
    <property type="component" value="Unassembled WGS sequence"/>
</dbReference>
<feature type="compositionally biased region" description="Low complexity" evidence="1">
    <location>
        <begin position="129"/>
        <end position="143"/>
    </location>
</feature>
<dbReference type="RefSeq" id="WP_306988381.1">
    <property type="nucleotide sequence ID" value="NZ_JAUSUT010000001.1"/>
</dbReference>
<name>A0ABU0EMJ6_9PSEU</name>
<dbReference type="EMBL" id="JAUSUT010000001">
    <property type="protein sequence ID" value="MDQ0376500.1"/>
    <property type="molecule type" value="Genomic_DNA"/>
</dbReference>
<comment type="caution">
    <text evidence="2">The sequence shown here is derived from an EMBL/GenBank/DDBJ whole genome shotgun (WGS) entry which is preliminary data.</text>
</comment>
<reference evidence="2 3" key="1">
    <citation type="submission" date="2023-07" db="EMBL/GenBank/DDBJ databases">
        <title>Sequencing the genomes of 1000 actinobacteria strains.</title>
        <authorList>
            <person name="Klenk H.-P."/>
        </authorList>
    </citation>
    <scope>NUCLEOTIDE SEQUENCE [LARGE SCALE GENOMIC DNA]</scope>
    <source>
        <strain evidence="2 3">DSM 45805</strain>
    </source>
</reference>
<evidence type="ECO:0000256" key="1">
    <source>
        <dbReference type="SAM" id="MobiDB-lite"/>
    </source>
</evidence>
<gene>
    <name evidence="2" type="ORF">FB470_000494</name>
</gene>
<proteinExistence type="predicted"/>
<dbReference type="InterPro" id="IPR047790">
    <property type="entry name" value="MCP_Sipho"/>
</dbReference>